<evidence type="ECO:0000313" key="3">
    <source>
        <dbReference type="Proteomes" id="UP001597479"/>
    </source>
</evidence>
<protein>
    <submittedName>
        <fullName evidence="2">Nitroreductase family protein</fullName>
    </submittedName>
</protein>
<evidence type="ECO:0000259" key="1">
    <source>
        <dbReference type="Pfam" id="PF00881"/>
    </source>
</evidence>
<feature type="domain" description="Nitroreductase" evidence="1">
    <location>
        <begin position="176"/>
        <end position="358"/>
    </location>
</feature>
<sequence>MTTIHLARTLTVRPHHDDKSTFEIAWGEGSQRESFVTGSASLAAVVATGPVETRLEDEVQRYATELGLPTADATGLLSHLREYGLYQDDPDALSTGERRWLDVAWTDALDLHLSSHDAMWVHDYTGNPKVMTRFFVDRRLDPTTPPPPRREVPGGERVVLPPTKSLPERLSVVQSARRTTRQFSGTSLDLGDVATILRWTFSPHFTDEEPPLHTTQTYSRGAPFFAYVLFAGDGAPSEVQADHSAYVYDPIGDALVHQADAPVGAWSELLWRQNYADGAPMLLVVCVDWIQYMWKYRMSRAYRWAYMECGGFMQTALTVGTGLGLRTFQTPAVDDHAFTELLSLDDAEATPLYMAAFGRRGPQQ</sequence>
<dbReference type="InterPro" id="IPR000415">
    <property type="entry name" value="Nitroreductase-like"/>
</dbReference>
<accession>A0ABW5VYZ4</accession>
<dbReference type="PANTHER" id="PTHR43745:SF2">
    <property type="entry name" value="NITROREDUCTASE MJ1384-RELATED"/>
    <property type="match status" value="1"/>
</dbReference>
<dbReference type="SUPFAM" id="SSF55469">
    <property type="entry name" value="FMN-dependent nitroreductase-like"/>
    <property type="match status" value="1"/>
</dbReference>
<organism evidence="2 3">
    <name type="scientific">Promicromonospora vindobonensis</name>
    <dbReference type="NCBI Taxonomy" id="195748"/>
    <lineage>
        <taxon>Bacteria</taxon>
        <taxon>Bacillati</taxon>
        <taxon>Actinomycetota</taxon>
        <taxon>Actinomycetes</taxon>
        <taxon>Micrococcales</taxon>
        <taxon>Promicromonosporaceae</taxon>
        <taxon>Promicromonospora</taxon>
    </lineage>
</organism>
<dbReference type="InterPro" id="IPR029479">
    <property type="entry name" value="Nitroreductase"/>
</dbReference>
<proteinExistence type="predicted"/>
<comment type="caution">
    <text evidence="2">The sequence shown here is derived from an EMBL/GenBank/DDBJ whole genome shotgun (WGS) entry which is preliminary data.</text>
</comment>
<gene>
    <name evidence="2" type="ORF">ACFS27_22905</name>
</gene>
<dbReference type="Proteomes" id="UP001597479">
    <property type="component" value="Unassembled WGS sequence"/>
</dbReference>
<dbReference type="Gene3D" id="3.40.109.10">
    <property type="entry name" value="NADH Oxidase"/>
    <property type="match status" value="1"/>
</dbReference>
<dbReference type="RefSeq" id="WP_377187995.1">
    <property type="nucleotide sequence ID" value="NZ_JBHUOG010000002.1"/>
</dbReference>
<dbReference type="EMBL" id="JBHUOG010000002">
    <property type="protein sequence ID" value="MFD2796429.1"/>
    <property type="molecule type" value="Genomic_DNA"/>
</dbReference>
<dbReference type="PANTHER" id="PTHR43745">
    <property type="entry name" value="NITROREDUCTASE MJ1384-RELATED"/>
    <property type="match status" value="1"/>
</dbReference>
<dbReference type="InterPro" id="IPR052544">
    <property type="entry name" value="Bacteriocin_Proc_Enz"/>
</dbReference>
<reference evidence="3" key="1">
    <citation type="journal article" date="2019" name="Int. J. Syst. Evol. Microbiol.">
        <title>The Global Catalogue of Microorganisms (GCM) 10K type strain sequencing project: providing services to taxonomists for standard genome sequencing and annotation.</title>
        <authorList>
            <consortium name="The Broad Institute Genomics Platform"/>
            <consortium name="The Broad Institute Genome Sequencing Center for Infectious Disease"/>
            <person name="Wu L."/>
            <person name="Ma J."/>
        </authorList>
    </citation>
    <scope>NUCLEOTIDE SEQUENCE [LARGE SCALE GENOMIC DNA]</scope>
    <source>
        <strain evidence="3">CCM 7044</strain>
    </source>
</reference>
<dbReference type="Pfam" id="PF00881">
    <property type="entry name" value="Nitroreductase"/>
    <property type="match status" value="1"/>
</dbReference>
<keyword evidence="3" id="KW-1185">Reference proteome</keyword>
<name>A0ABW5VYZ4_9MICO</name>
<evidence type="ECO:0000313" key="2">
    <source>
        <dbReference type="EMBL" id="MFD2796429.1"/>
    </source>
</evidence>